<accession>A0A242MDE9</accession>
<dbReference type="Proteomes" id="UP000195221">
    <property type="component" value="Unassembled WGS sequence"/>
</dbReference>
<name>A0A242MDE9_CABSO</name>
<keyword evidence="1" id="KW-0812">Transmembrane</keyword>
<protein>
    <submittedName>
        <fullName evidence="2">Uncharacterized protein</fullName>
    </submittedName>
</protein>
<sequence length="38" mass="4153">MHEILRGPIVRRSAFGVLAVGCFGVVRFTAVYSPGIYL</sequence>
<keyword evidence="1" id="KW-1133">Transmembrane helix</keyword>
<comment type="caution">
    <text evidence="2">The sequence shown here is derived from an EMBL/GenBank/DDBJ whole genome shotgun (WGS) entry which is preliminary data.</text>
</comment>
<evidence type="ECO:0000313" key="2">
    <source>
        <dbReference type="EMBL" id="OTP69326.1"/>
    </source>
</evidence>
<organism evidence="2 3">
    <name type="scientific">Caballeronia sordidicola</name>
    <name type="common">Burkholderia sordidicola</name>
    <dbReference type="NCBI Taxonomy" id="196367"/>
    <lineage>
        <taxon>Bacteria</taxon>
        <taxon>Pseudomonadati</taxon>
        <taxon>Pseudomonadota</taxon>
        <taxon>Betaproteobacteria</taxon>
        <taxon>Burkholderiales</taxon>
        <taxon>Burkholderiaceae</taxon>
        <taxon>Caballeronia</taxon>
    </lineage>
</organism>
<keyword evidence="1" id="KW-0472">Membrane</keyword>
<dbReference type="AlphaFoldDB" id="A0A242MDE9"/>
<evidence type="ECO:0000313" key="3">
    <source>
        <dbReference type="Proteomes" id="UP000195221"/>
    </source>
</evidence>
<dbReference type="EMBL" id="NBTZ01000115">
    <property type="protein sequence ID" value="OTP69326.1"/>
    <property type="molecule type" value="Genomic_DNA"/>
</dbReference>
<gene>
    <name evidence="2" type="ORF">PAMC26577_30275</name>
</gene>
<proteinExistence type="predicted"/>
<feature type="transmembrane region" description="Helical" evidence="1">
    <location>
        <begin position="12"/>
        <end position="32"/>
    </location>
</feature>
<evidence type="ECO:0000256" key="1">
    <source>
        <dbReference type="SAM" id="Phobius"/>
    </source>
</evidence>
<reference evidence="2 3" key="1">
    <citation type="submission" date="2017-03" db="EMBL/GenBank/DDBJ databases">
        <title>Genome analysis of strain PAMC 26577.</title>
        <authorList>
            <person name="Oh H.-M."/>
            <person name="Yang J.-A."/>
        </authorList>
    </citation>
    <scope>NUCLEOTIDE SEQUENCE [LARGE SCALE GENOMIC DNA]</scope>
    <source>
        <strain evidence="2 3">PAMC 26577</strain>
    </source>
</reference>